<protein>
    <submittedName>
        <fullName evidence="1">Uncharacterized protein</fullName>
    </submittedName>
</protein>
<keyword evidence="2" id="KW-1185">Reference proteome</keyword>
<proteinExistence type="predicted"/>
<accession>A0A397TG95</accession>
<reference evidence="1 2" key="1">
    <citation type="submission" date="2018-06" db="EMBL/GenBank/DDBJ databases">
        <title>Comparative genomics reveals the genomic features of Rhizophagus irregularis, R. cerebriforme, R. diaphanum and Gigaspora rosea, and their symbiotic lifestyle signature.</title>
        <authorList>
            <person name="Morin E."/>
            <person name="San Clemente H."/>
            <person name="Chen E.C.H."/>
            <person name="De La Providencia I."/>
            <person name="Hainaut M."/>
            <person name="Kuo A."/>
            <person name="Kohler A."/>
            <person name="Murat C."/>
            <person name="Tang N."/>
            <person name="Roy S."/>
            <person name="Loubradou J."/>
            <person name="Henrissat B."/>
            <person name="Grigoriev I.V."/>
            <person name="Corradi N."/>
            <person name="Roux C."/>
            <person name="Martin F.M."/>
        </authorList>
    </citation>
    <scope>NUCLEOTIDE SEQUENCE [LARGE SCALE GENOMIC DNA]</scope>
    <source>
        <strain evidence="1 2">DAOM 227022</strain>
    </source>
</reference>
<gene>
    <name evidence="1" type="ORF">C1645_816080</name>
</gene>
<dbReference type="AlphaFoldDB" id="A0A397TG95"/>
<dbReference type="OrthoDB" id="10409763at2759"/>
<organism evidence="1 2">
    <name type="scientific">Glomus cerebriforme</name>
    <dbReference type="NCBI Taxonomy" id="658196"/>
    <lineage>
        <taxon>Eukaryota</taxon>
        <taxon>Fungi</taxon>
        <taxon>Fungi incertae sedis</taxon>
        <taxon>Mucoromycota</taxon>
        <taxon>Glomeromycotina</taxon>
        <taxon>Glomeromycetes</taxon>
        <taxon>Glomerales</taxon>
        <taxon>Glomeraceae</taxon>
        <taxon>Glomus</taxon>
    </lineage>
</organism>
<evidence type="ECO:0000313" key="1">
    <source>
        <dbReference type="EMBL" id="RIA95936.1"/>
    </source>
</evidence>
<dbReference type="Proteomes" id="UP000265703">
    <property type="component" value="Unassembled WGS sequence"/>
</dbReference>
<evidence type="ECO:0000313" key="2">
    <source>
        <dbReference type="Proteomes" id="UP000265703"/>
    </source>
</evidence>
<dbReference type="EMBL" id="QKYT01000053">
    <property type="protein sequence ID" value="RIA95936.1"/>
    <property type="molecule type" value="Genomic_DNA"/>
</dbReference>
<comment type="caution">
    <text evidence="1">The sequence shown here is derived from an EMBL/GenBank/DDBJ whole genome shotgun (WGS) entry which is preliminary data.</text>
</comment>
<sequence>MFNNTKNLICINKAYKSSSESDIETLLNNEEAFNEFLKDYYTIMLRSKKVMVIVILKESSKKYLCQDEVLEWESDDELKDEIHQKIKSKLKLLNKYVKSYVPKEVNLDKIKY</sequence>
<name>A0A397TG95_9GLOM</name>